<dbReference type="SMART" id="SM00342">
    <property type="entry name" value="HTH_ARAC"/>
    <property type="match status" value="1"/>
</dbReference>
<accession>A0ABX0JCL4</accession>
<dbReference type="PANTHER" id="PTHR43280">
    <property type="entry name" value="ARAC-FAMILY TRANSCRIPTIONAL REGULATOR"/>
    <property type="match status" value="1"/>
</dbReference>
<dbReference type="Proteomes" id="UP001165962">
    <property type="component" value="Unassembled WGS sequence"/>
</dbReference>
<dbReference type="EMBL" id="JAAOIW010000010">
    <property type="protein sequence ID" value="NHN33115.1"/>
    <property type="molecule type" value="Genomic_DNA"/>
</dbReference>
<dbReference type="Gene3D" id="1.10.10.60">
    <property type="entry name" value="Homeodomain-like"/>
    <property type="match status" value="2"/>
</dbReference>
<dbReference type="InterPro" id="IPR041522">
    <property type="entry name" value="CdaR_GGDEF"/>
</dbReference>
<name>A0ABX0JCL4_9BACL</name>
<feature type="transmembrane region" description="Helical" evidence="4">
    <location>
        <begin position="295"/>
        <end position="314"/>
    </location>
</feature>
<proteinExistence type="predicted"/>
<keyword evidence="4" id="KW-0812">Transmembrane</keyword>
<keyword evidence="3" id="KW-0804">Transcription</keyword>
<evidence type="ECO:0000259" key="5">
    <source>
        <dbReference type="PROSITE" id="PS01124"/>
    </source>
</evidence>
<evidence type="ECO:0000256" key="1">
    <source>
        <dbReference type="ARBA" id="ARBA00023015"/>
    </source>
</evidence>
<keyword evidence="4" id="KW-1133">Transmembrane helix</keyword>
<dbReference type="InterPro" id="IPR018060">
    <property type="entry name" value="HTH_AraC"/>
</dbReference>
<feature type="domain" description="HTH araC/xylS-type" evidence="5">
    <location>
        <begin position="665"/>
        <end position="762"/>
    </location>
</feature>
<dbReference type="PANTHER" id="PTHR43280:SF28">
    <property type="entry name" value="HTH-TYPE TRANSCRIPTIONAL ACTIVATOR RHAS"/>
    <property type="match status" value="1"/>
</dbReference>
<evidence type="ECO:0000313" key="6">
    <source>
        <dbReference type="EMBL" id="NHN33115.1"/>
    </source>
</evidence>
<keyword evidence="4" id="KW-0472">Membrane</keyword>
<reference evidence="6" key="1">
    <citation type="submission" date="2020-03" db="EMBL/GenBank/DDBJ databases">
        <title>Draft sequencing of Paenibacilllus sp. S3N08.</title>
        <authorList>
            <person name="Kim D.-U."/>
        </authorList>
    </citation>
    <scope>NUCLEOTIDE SEQUENCE</scope>
    <source>
        <strain evidence="6">S3N08</strain>
    </source>
</reference>
<comment type="caution">
    <text evidence="6">The sequence shown here is derived from an EMBL/GenBank/DDBJ whole genome shotgun (WGS) entry which is preliminary data.</text>
</comment>
<dbReference type="PROSITE" id="PS51257">
    <property type="entry name" value="PROKAR_LIPOPROTEIN"/>
    <property type="match status" value="1"/>
</dbReference>
<organism evidence="6 7">
    <name type="scientific">Paenibacillus agricola</name>
    <dbReference type="NCBI Taxonomy" id="2716264"/>
    <lineage>
        <taxon>Bacteria</taxon>
        <taxon>Bacillati</taxon>
        <taxon>Bacillota</taxon>
        <taxon>Bacilli</taxon>
        <taxon>Bacillales</taxon>
        <taxon>Paenibacillaceae</taxon>
        <taxon>Paenibacillus</taxon>
    </lineage>
</organism>
<feature type="transmembrane region" description="Helical" evidence="4">
    <location>
        <begin position="12"/>
        <end position="33"/>
    </location>
</feature>
<dbReference type="Pfam" id="PF17853">
    <property type="entry name" value="GGDEF_2"/>
    <property type="match status" value="1"/>
</dbReference>
<dbReference type="InterPro" id="IPR018062">
    <property type="entry name" value="HTH_AraC-typ_CS"/>
</dbReference>
<evidence type="ECO:0000256" key="3">
    <source>
        <dbReference type="ARBA" id="ARBA00023163"/>
    </source>
</evidence>
<keyword evidence="1" id="KW-0805">Transcription regulation</keyword>
<dbReference type="SUPFAM" id="SSF46689">
    <property type="entry name" value="Homeodomain-like"/>
    <property type="match status" value="1"/>
</dbReference>
<keyword evidence="2" id="KW-0238">DNA-binding</keyword>
<dbReference type="Pfam" id="PF12833">
    <property type="entry name" value="HTH_18"/>
    <property type="match status" value="1"/>
</dbReference>
<dbReference type="InterPro" id="IPR009057">
    <property type="entry name" value="Homeodomain-like_sf"/>
</dbReference>
<evidence type="ECO:0000256" key="4">
    <source>
        <dbReference type="SAM" id="Phobius"/>
    </source>
</evidence>
<gene>
    <name evidence="6" type="ORF">G9U52_25180</name>
</gene>
<keyword evidence="7" id="KW-1185">Reference proteome</keyword>
<evidence type="ECO:0000313" key="7">
    <source>
        <dbReference type="Proteomes" id="UP001165962"/>
    </source>
</evidence>
<dbReference type="Gene3D" id="3.30.450.20">
    <property type="entry name" value="PAS domain"/>
    <property type="match status" value="1"/>
</dbReference>
<evidence type="ECO:0000256" key="2">
    <source>
        <dbReference type="ARBA" id="ARBA00023125"/>
    </source>
</evidence>
<dbReference type="PROSITE" id="PS00041">
    <property type="entry name" value="HTH_ARAC_FAMILY_1"/>
    <property type="match status" value="1"/>
</dbReference>
<protein>
    <submittedName>
        <fullName evidence="6">Helix-turn-helix transcriptional regulator</fullName>
    </submittedName>
</protein>
<sequence length="770" mass="88164">MWKHKHYRNTLLIAALSACLPAAIIGIFVYIFGTANIEKEAKRTHQNQVSYATERIDSNLSQLETVMAQWSFNLNLTKTYENLDIEKDFYNIQQVIFKSLNWIKSSDSLIEDVSLYLDKQEVLIKENIGIEKFQSRDLLMAYRQMALTQRDIFWTNTISVNPNSAPYMLVVRLPGGMAKTEAALIVEINAKQLDKLLSELEPGGFGSTQLVKEDGHYISLGRDGTKEPTKLDQFVTKVINQQGQSQSEEASIESWQGKDYSISFDKMKRIGSIWTVATATPIEQLTEPVKLLSQLVIYAGCAGLLLALGLSWFGSRQFYRPIRRLVLLFRTGNSHAEGTDEIDYIASEWKNLSRESQVLQERIDTHLPSLRESFLLQLVQGHLYFLSDGEIIDRMEEYGWDVREKTYAIMVVQMHGLYNSEGKFAPGDEQLVTFAAANILEEITSTKPFATSIINFQDLTVGLFVRFERETSKEDIKSTLHHWAGELASILHQLLKVDTTVCVGKSADSIRSVPDLFDDTRKALSHRKLNEQQQILYMDEMMPEGQHRITYPFEIEKDIIHALRMGMELELTQGMDQFLAALQEQADKEIQVRQGLLQLYGNLQNAIMLSGFNPLQLGDGEMLWAELYDMPDPKAVLQRMKDKVIHPYIEELHVTQNVQLKQLVEHVLITIHEKYMKDISLEYCADLHGTYPKKLSLGFKQVTGHTFIDYLTQYRMEKAKRLLLETNGKINDIALQVGYQPPYFNRIFKKNEGITPGQFREKQGKAKEPS</sequence>
<dbReference type="PROSITE" id="PS01124">
    <property type="entry name" value="HTH_ARAC_FAMILY_2"/>
    <property type="match status" value="1"/>
</dbReference>
<dbReference type="RefSeq" id="WP_166153409.1">
    <property type="nucleotide sequence ID" value="NZ_JAAOIW010000010.1"/>
</dbReference>